<dbReference type="eggNOG" id="ENOG502SQIF">
    <property type="taxonomic scope" value="Eukaryota"/>
</dbReference>
<accession>F2Q506</accession>
<sequence length="381" mass="41471">MSRIKGGQTLQPDVENTQLTNIMYNQVKCSGERTGCQRRIGAGYNCQFGISMVGRCSKGRRRRKRSKDEVALDSDMRAASTARQACLLQGSVIEPTSPIDPDLASLLDWESYQASGLGGQYTNRDVNLTASTTEDALGAVLSQLDAAIPADDHSFGQQSSLTSSSSATSPAYPALPLTPCITATIAPSISENMEQEETPEETGNPNNETSLHVLFQVMSNLEAEMSDPNSSIDKAMHTVKTSIKEVQSIVQSRQWKTPVVGLMLALVVIDVALILIENVVSRWSHLGNRQVSGSLILGLYRAENEETTAIWGHIIMIELKRLQKLIEVLGAHLNGLSHCQNSEQMAGRLNSSCSCQKQKVALIIANLQGYYQQHFNCVSAS</sequence>
<evidence type="ECO:0000313" key="2">
    <source>
        <dbReference type="Proteomes" id="UP000009169"/>
    </source>
</evidence>
<dbReference type="VEuPathDB" id="FungiDB:TEQG_08174"/>
<proteinExistence type="predicted"/>
<keyword evidence="2" id="KW-1185">Reference proteome</keyword>
<reference evidence="2" key="1">
    <citation type="journal article" date="2012" name="MBio">
        <title>Comparative genome analysis of Trichophyton rubrum and related dermatophytes reveals candidate genes involved in infection.</title>
        <authorList>
            <person name="Martinez D.A."/>
            <person name="Oliver B.G."/>
            <person name="Graeser Y."/>
            <person name="Goldberg J.M."/>
            <person name="Li W."/>
            <person name="Martinez-Rossi N.M."/>
            <person name="Monod M."/>
            <person name="Shelest E."/>
            <person name="Barton R.C."/>
            <person name="Birch E."/>
            <person name="Brakhage A.A."/>
            <person name="Chen Z."/>
            <person name="Gurr S.J."/>
            <person name="Heiman D."/>
            <person name="Heitman J."/>
            <person name="Kosti I."/>
            <person name="Rossi A."/>
            <person name="Saif S."/>
            <person name="Samalova M."/>
            <person name="Saunders C.W."/>
            <person name="Shea T."/>
            <person name="Summerbell R.C."/>
            <person name="Xu J."/>
            <person name="Young S."/>
            <person name="Zeng Q."/>
            <person name="Birren B.W."/>
            <person name="Cuomo C.A."/>
            <person name="White T.C."/>
        </authorList>
    </citation>
    <scope>NUCLEOTIDE SEQUENCE [LARGE SCALE GENOMIC DNA]</scope>
    <source>
        <strain evidence="2">ATCC MYA-4606 / CBS 127.97</strain>
    </source>
</reference>
<dbReference type="Proteomes" id="UP000009169">
    <property type="component" value="Unassembled WGS sequence"/>
</dbReference>
<gene>
    <name evidence="1" type="ORF">TEQG_08174</name>
</gene>
<dbReference type="HOGENOM" id="CLU_034752_0_0_1"/>
<dbReference type="AlphaFoldDB" id="F2Q506"/>
<protein>
    <submittedName>
        <fullName evidence="1">Uncharacterized protein</fullName>
    </submittedName>
</protein>
<dbReference type="EMBL" id="DS995798">
    <property type="protein sequence ID" value="EGE09224.1"/>
    <property type="molecule type" value="Genomic_DNA"/>
</dbReference>
<evidence type="ECO:0000313" key="1">
    <source>
        <dbReference type="EMBL" id="EGE09224.1"/>
    </source>
</evidence>
<name>F2Q506_TRIEC</name>
<organism evidence="1 2">
    <name type="scientific">Trichophyton equinum (strain ATCC MYA-4606 / CBS 127.97)</name>
    <name type="common">Horse ringworm fungus</name>
    <dbReference type="NCBI Taxonomy" id="559882"/>
    <lineage>
        <taxon>Eukaryota</taxon>
        <taxon>Fungi</taxon>
        <taxon>Dikarya</taxon>
        <taxon>Ascomycota</taxon>
        <taxon>Pezizomycotina</taxon>
        <taxon>Eurotiomycetes</taxon>
        <taxon>Eurotiomycetidae</taxon>
        <taxon>Onygenales</taxon>
        <taxon>Arthrodermataceae</taxon>
        <taxon>Trichophyton</taxon>
    </lineage>
</organism>